<reference evidence="6" key="2">
    <citation type="submission" date="2015-03" db="UniProtKB">
        <authorList>
            <consortium name="EnsemblPlants"/>
        </authorList>
    </citation>
    <scope>IDENTIFICATION</scope>
</reference>
<dbReference type="InterPro" id="IPR009003">
    <property type="entry name" value="Peptidase_S1_PA"/>
</dbReference>
<dbReference type="Gene3D" id="3.20.190.20">
    <property type="match status" value="1"/>
</dbReference>
<dbReference type="Gene3D" id="2.40.10.120">
    <property type="match status" value="1"/>
</dbReference>
<evidence type="ECO:0000259" key="5">
    <source>
        <dbReference type="Pfam" id="PF17815"/>
    </source>
</evidence>
<evidence type="ECO:0000313" key="6">
    <source>
        <dbReference type="EnsemblPlants" id="Bo6g099410.1"/>
    </source>
</evidence>
<dbReference type="InterPro" id="IPR046449">
    <property type="entry name" value="DEGP_PDZ_sf"/>
</dbReference>
<organism evidence="6 7">
    <name type="scientific">Brassica oleracea var. oleracea</name>
    <dbReference type="NCBI Taxonomy" id="109376"/>
    <lineage>
        <taxon>Eukaryota</taxon>
        <taxon>Viridiplantae</taxon>
        <taxon>Streptophyta</taxon>
        <taxon>Embryophyta</taxon>
        <taxon>Tracheophyta</taxon>
        <taxon>Spermatophyta</taxon>
        <taxon>Magnoliopsida</taxon>
        <taxon>eudicotyledons</taxon>
        <taxon>Gunneridae</taxon>
        <taxon>Pentapetalae</taxon>
        <taxon>rosids</taxon>
        <taxon>malvids</taxon>
        <taxon>Brassicales</taxon>
        <taxon>Brassicaceae</taxon>
        <taxon>Brassiceae</taxon>
        <taxon>Brassica</taxon>
    </lineage>
</organism>
<keyword evidence="2" id="KW-0645">Protease</keyword>
<proteinExistence type="inferred from homology"/>
<dbReference type="STRING" id="109376.A0A0D3CY85"/>
<evidence type="ECO:0000313" key="7">
    <source>
        <dbReference type="Proteomes" id="UP000032141"/>
    </source>
</evidence>
<protein>
    <recommendedName>
        <fullName evidence="5">Protease Do-like PDZ domain-containing protein</fullName>
    </recommendedName>
</protein>
<accession>A0A0D3CY85</accession>
<sequence>MFFGSVRILILRCSNTSSQIVNTTFSRRFSSVPAAEKAKDSVIDLALNSVVKVFCSSSKSTNVLQPWQKNLPRQCSGSGCYVHLPDLSYQTIRFLVADHTFVQVRKHGSPTKFKAEVESVGHACDLAILKIKSKTFWKDLKPLDFGDVPFPKETVFVVGYPRGGDNICITKGVVSRIEVTRYSSHSKTSLMTIQTDAAINHGNSGGPAFMDNKVVGVAFQGYKNTGMTFFSRLMVFPQETMRQLFFRKTESINFSHLVSMKKPCETTTLKVLRDGKTHEFNINITPVEPLIQVCQFDKLPSYYIFAGLVFLPSTPQPGTIPKKAGEHIVLLSQVSEDETTVGYTFLNNSRVKKVNGVQVENLKHLRQLIEKCCTGGLRIDLENDNTIIIGYKSGKKEQLLRF</sequence>
<comment type="similarity">
    <text evidence="1">Belongs to the peptidase S1C family.</text>
</comment>
<dbReference type="InterPro" id="IPR041517">
    <property type="entry name" value="DEGP_PDZ"/>
</dbReference>
<evidence type="ECO:0000256" key="1">
    <source>
        <dbReference type="ARBA" id="ARBA00010541"/>
    </source>
</evidence>
<dbReference type="OMA" id="DNICITK"/>
<dbReference type="PANTHER" id="PTHR45980">
    <property type="match status" value="1"/>
</dbReference>
<dbReference type="Proteomes" id="UP000032141">
    <property type="component" value="Chromosome C6"/>
</dbReference>
<dbReference type="HOGENOM" id="CLU_020120_10_2_1"/>
<dbReference type="Gramene" id="Bo6g099410.1">
    <property type="protein sequence ID" value="Bo6g099410.1"/>
    <property type="gene ID" value="Bo6g099410"/>
</dbReference>
<dbReference type="Pfam" id="PF17815">
    <property type="entry name" value="PDZ_3"/>
    <property type="match status" value="1"/>
</dbReference>
<evidence type="ECO:0000256" key="3">
    <source>
        <dbReference type="ARBA" id="ARBA00022801"/>
    </source>
</evidence>
<reference evidence="6 7" key="1">
    <citation type="journal article" date="2014" name="Genome Biol.">
        <title>Transcriptome and methylome profiling reveals relics of genome dominance in the mesopolyploid Brassica oleracea.</title>
        <authorList>
            <person name="Parkin I.A."/>
            <person name="Koh C."/>
            <person name="Tang H."/>
            <person name="Robinson S.J."/>
            <person name="Kagale S."/>
            <person name="Clarke W.E."/>
            <person name="Town C.D."/>
            <person name="Nixon J."/>
            <person name="Krishnakumar V."/>
            <person name="Bidwell S.L."/>
            <person name="Denoeud F."/>
            <person name="Belcram H."/>
            <person name="Links M.G."/>
            <person name="Just J."/>
            <person name="Clarke C."/>
            <person name="Bender T."/>
            <person name="Huebert T."/>
            <person name="Mason A.S."/>
            <person name="Pires J.C."/>
            <person name="Barker G."/>
            <person name="Moore J."/>
            <person name="Walley P.G."/>
            <person name="Manoli S."/>
            <person name="Batley J."/>
            <person name="Edwards D."/>
            <person name="Nelson M.N."/>
            <person name="Wang X."/>
            <person name="Paterson A.H."/>
            <person name="King G."/>
            <person name="Bancroft I."/>
            <person name="Chalhoub B."/>
            <person name="Sharpe A.G."/>
        </authorList>
    </citation>
    <scope>NUCLEOTIDE SEQUENCE</scope>
    <source>
        <strain evidence="6 7">cv. TO1000</strain>
    </source>
</reference>
<dbReference type="SUPFAM" id="SSF50494">
    <property type="entry name" value="Trypsin-like serine proteases"/>
    <property type="match status" value="1"/>
</dbReference>
<dbReference type="Pfam" id="PF13365">
    <property type="entry name" value="Trypsin_2"/>
    <property type="match status" value="1"/>
</dbReference>
<dbReference type="GO" id="GO:0004252">
    <property type="term" value="F:serine-type endopeptidase activity"/>
    <property type="evidence" value="ECO:0007669"/>
    <property type="project" value="InterPro"/>
</dbReference>
<dbReference type="AlphaFoldDB" id="A0A0D3CY85"/>
<dbReference type="InterPro" id="IPR001940">
    <property type="entry name" value="Peptidase_S1C"/>
</dbReference>
<name>A0A0D3CY85_BRAOL</name>
<evidence type="ECO:0000256" key="2">
    <source>
        <dbReference type="ARBA" id="ARBA00022670"/>
    </source>
</evidence>
<keyword evidence="4" id="KW-0720">Serine protease</keyword>
<dbReference type="PANTHER" id="PTHR45980:SF17">
    <property type="entry name" value="PROTEASE DO-LIKE PDZ DOMAIN-CONTAINING PROTEIN"/>
    <property type="match status" value="1"/>
</dbReference>
<dbReference type="GO" id="GO:0006508">
    <property type="term" value="P:proteolysis"/>
    <property type="evidence" value="ECO:0007669"/>
    <property type="project" value="UniProtKB-KW"/>
</dbReference>
<dbReference type="eggNOG" id="KOG1320">
    <property type="taxonomic scope" value="Eukaryota"/>
</dbReference>
<keyword evidence="7" id="KW-1185">Reference proteome</keyword>
<feature type="domain" description="Protease Do-like PDZ" evidence="5">
    <location>
        <begin position="321"/>
        <end position="397"/>
    </location>
</feature>
<dbReference type="EnsemblPlants" id="Bo6g099410.1">
    <property type="protein sequence ID" value="Bo6g099410.1"/>
    <property type="gene ID" value="Bo6g099410"/>
</dbReference>
<evidence type="ECO:0000256" key="4">
    <source>
        <dbReference type="ARBA" id="ARBA00022825"/>
    </source>
</evidence>
<dbReference type="PRINTS" id="PR00834">
    <property type="entry name" value="PROTEASES2C"/>
</dbReference>
<keyword evidence="3" id="KW-0378">Hydrolase</keyword>